<dbReference type="Proteomes" id="UP001201701">
    <property type="component" value="Unassembled WGS sequence"/>
</dbReference>
<evidence type="ECO:0000313" key="2">
    <source>
        <dbReference type="EMBL" id="MCG7507067.1"/>
    </source>
</evidence>
<dbReference type="EMBL" id="JAKREW010000020">
    <property type="protein sequence ID" value="MCG7507067.1"/>
    <property type="molecule type" value="Genomic_DNA"/>
</dbReference>
<accession>A0ABS9QHY5</accession>
<name>A0ABS9QHY5_9HYPH</name>
<reference evidence="2 3" key="1">
    <citation type="submission" date="2022-02" db="EMBL/GenBank/DDBJ databases">
        <title>Draft genome sequence of Mezorhizobium retamae strain IRAMC:0171 isolated from Retama raetam nodules.</title>
        <authorList>
            <person name="Bengaied R."/>
            <person name="Sbissi I."/>
            <person name="Huber K."/>
            <person name="Ghodbane F."/>
            <person name="Nouioui I."/>
            <person name="Tarhouni M."/>
            <person name="Gtari M."/>
        </authorList>
    </citation>
    <scope>NUCLEOTIDE SEQUENCE [LARGE SCALE GENOMIC DNA]</scope>
    <source>
        <strain evidence="2 3">IRAMC:0171</strain>
    </source>
</reference>
<gene>
    <name evidence="2" type="ORF">L4923_18725</name>
</gene>
<dbReference type="RefSeq" id="WP_239367859.1">
    <property type="nucleotide sequence ID" value="NZ_JAKREW010000020.1"/>
</dbReference>
<evidence type="ECO:0000256" key="1">
    <source>
        <dbReference type="SAM" id="MobiDB-lite"/>
    </source>
</evidence>
<evidence type="ECO:0000313" key="3">
    <source>
        <dbReference type="Proteomes" id="UP001201701"/>
    </source>
</evidence>
<protein>
    <submittedName>
        <fullName evidence="2">Uncharacterized protein</fullName>
    </submittedName>
</protein>
<keyword evidence="3" id="KW-1185">Reference proteome</keyword>
<sequence length="75" mass="8124">MQVRMLVGISGPHYLLNPGDEYQFPADEALRLIEAGFAVPVVETTIETATRIPDAERRGRKRNVADAKSGDAANG</sequence>
<organism evidence="2 3">
    <name type="scientific">Mesorhizobium retamae</name>
    <dbReference type="NCBI Taxonomy" id="2912854"/>
    <lineage>
        <taxon>Bacteria</taxon>
        <taxon>Pseudomonadati</taxon>
        <taxon>Pseudomonadota</taxon>
        <taxon>Alphaproteobacteria</taxon>
        <taxon>Hyphomicrobiales</taxon>
        <taxon>Phyllobacteriaceae</taxon>
        <taxon>Mesorhizobium</taxon>
    </lineage>
</organism>
<feature type="compositionally biased region" description="Basic and acidic residues" evidence="1">
    <location>
        <begin position="53"/>
        <end position="69"/>
    </location>
</feature>
<proteinExistence type="predicted"/>
<comment type="caution">
    <text evidence="2">The sequence shown here is derived from an EMBL/GenBank/DDBJ whole genome shotgun (WGS) entry which is preliminary data.</text>
</comment>
<feature type="region of interest" description="Disordered" evidence="1">
    <location>
        <begin position="52"/>
        <end position="75"/>
    </location>
</feature>